<sequence>MPHRIAFFAAGGRVAACASAVLCYASQQSFAAEAAPPAAPRATPSNAPLDPILDYFAHWQERVERAQASQPHWMTPMTTVTPRLEQEYRFDLSQQSLENGAKVVNYGGGKGLELIPTESTEVLLNVPNYESRTQVKPATGFNDGNFVTIKQRFLSANEEQGDYVVSGLLAVQAPTGVTAFTNRPAWIVTPSLAGGIGWGDFDIQGTLGYTLPTDNQHEVGTSLITSATLQYRLGEYFWPEFAMNDTQWTSGPRASRNQFLVGPGIVFGRFQIYERVKLSFGVAYQLAVVPERAILSPLTPTYNHAMLLSMRMTF</sequence>
<evidence type="ECO:0008006" key="4">
    <source>
        <dbReference type="Google" id="ProtNLM"/>
    </source>
</evidence>
<organism evidence="2 3">
    <name type="scientific">Methylocella silvestris</name>
    <dbReference type="NCBI Taxonomy" id="199596"/>
    <lineage>
        <taxon>Bacteria</taxon>
        <taxon>Pseudomonadati</taxon>
        <taxon>Pseudomonadota</taxon>
        <taxon>Alphaproteobacteria</taxon>
        <taxon>Hyphomicrobiales</taxon>
        <taxon>Beijerinckiaceae</taxon>
        <taxon>Methylocella</taxon>
    </lineage>
</organism>
<proteinExistence type="predicted"/>
<gene>
    <name evidence="2" type="ORF">CR492_11960</name>
</gene>
<feature type="signal peptide" evidence="1">
    <location>
        <begin position="1"/>
        <end position="31"/>
    </location>
</feature>
<dbReference type="Proteomes" id="UP000236286">
    <property type="component" value="Unassembled WGS sequence"/>
</dbReference>
<comment type="caution">
    <text evidence="2">The sequence shown here is derived from an EMBL/GenBank/DDBJ whole genome shotgun (WGS) entry which is preliminary data.</text>
</comment>
<dbReference type="RefSeq" id="WP_102843968.1">
    <property type="nucleotide sequence ID" value="NZ_PDZR01000012.1"/>
</dbReference>
<reference evidence="2 3" key="1">
    <citation type="submission" date="2017-10" db="EMBL/GenBank/DDBJ databases">
        <title>Genome announcement of Methylocella silvestris TVC from permafrost.</title>
        <authorList>
            <person name="Wang J."/>
            <person name="Geng K."/>
            <person name="Ul-Haque F."/>
            <person name="Crombie A.T."/>
            <person name="Street L.E."/>
            <person name="Wookey P.A."/>
            <person name="Murrell J.C."/>
            <person name="Pratscher J."/>
        </authorList>
    </citation>
    <scope>NUCLEOTIDE SEQUENCE [LARGE SCALE GENOMIC DNA]</scope>
    <source>
        <strain evidence="2 3">TVC</strain>
    </source>
</reference>
<name>A0A2J7TGD1_METSI</name>
<evidence type="ECO:0000313" key="3">
    <source>
        <dbReference type="Proteomes" id="UP000236286"/>
    </source>
</evidence>
<evidence type="ECO:0000256" key="1">
    <source>
        <dbReference type="SAM" id="SignalP"/>
    </source>
</evidence>
<protein>
    <recommendedName>
        <fullName evidence="4">Transporter</fullName>
    </recommendedName>
</protein>
<dbReference type="OrthoDB" id="7261515at2"/>
<feature type="chain" id="PRO_5014377806" description="Transporter" evidence="1">
    <location>
        <begin position="32"/>
        <end position="314"/>
    </location>
</feature>
<dbReference type="EMBL" id="PDZR01000012">
    <property type="protein sequence ID" value="PNG25816.1"/>
    <property type="molecule type" value="Genomic_DNA"/>
</dbReference>
<dbReference type="AlphaFoldDB" id="A0A2J7TGD1"/>
<keyword evidence="1" id="KW-0732">Signal</keyword>
<evidence type="ECO:0000313" key="2">
    <source>
        <dbReference type="EMBL" id="PNG25816.1"/>
    </source>
</evidence>
<accession>A0A2J7TGD1</accession>